<dbReference type="Proteomes" id="UP000319732">
    <property type="component" value="Unassembled WGS sequence"/>
</dbReference>
<dbReference type="AlphaFoldDB" id="A0A545T3N4"/>
<dbReference type="RefSeq" id="WP_142928596.1">
    <property type="nucleotide sequence ID" value="NZ_ML660099.1"/>
</dbReference>
<dbReference type="EMBL" id="VHSG01000020">
    <property type="protein sequence ID" value="TQV71820.1"/>
    <property type="molecule type" value="Genomic_DNA"/>
</dbReference>
<reference evidence="1 2" key="1">
    <citation type="submission" date="2019-06" db="EMBL/GenBank/DDBJ databases">
        <title>Whole genome sequence for Cellvibrionaceae sp. R142.</title>
        <authorList>
            <person name="Wang G."/>
        </authorList>
    </citation>
    <scope>NUCLEOTIDE SEQUENCE [LARGE SCALE GENOMIC DNA]</scope>
    <source>
        <strain evidence="1 2">R142</strain>
    </source>
</reference>
<organism evidence="1 2">
    <name type="scientific">Exilibacterium tricleocarpae</name>
    <dbReference type="NCBI Taxonomy" id="2591008"/>
    <lineage>
        <taxon>Bacteria</taxon>
        <taxon>Pseudomonadati</taxon>
        <taxon>Pseudomonadota</taxon>
        <taxon>Gammaproteobacteria</taxon>
        <taxon>Cellvibrionales</taxon>
        <taxon>Cellvibrionaceae</taxon>
        <taxon>Exilibacterium</taxon>
    </lineage>
</organism>
<proteinExistence type="predicted"/>
<keyword evidence="2" id="KW-1185">Reference proteome</keyword>
<gene>
    <name evidence="1" type="ORF">FKG94_19445</name>
</gene>
<evidence type="ECO:0000313" key="1">
    <source>
        <dbReference type="EMBL" id="TQV71820.1"/>
    </source>
</evidence>
<protein>
    <submittedName>
        <fullName evidence="1">Uncharacterized protein</fullName>
    </submittedName>
</protein>
<evidence type="ECO:0000313" key="2">
    <source>
        <dbReference type="Proteomes" id="UP000319732"/>
    </source>
</evidence>
<name>A0A545T3N4_9GAMM</name>
<comment type="caution">
    <text evidence="1">The sequence shown here is derived from an EMBL/GenBank/DDBJ whole genome shotgun (WGS) entry which is preliminary data.</text>
</comment>
<sequence>MPSDNLFAPDYWYVVNDHFKHIVYRNKDKAKALRYAESKNRNKAADGSAGIQYSVMSGHQALEKNYRAIGCPPTGG</sequence>
<accession>A0A545T3N4</accession>